<dbReference type="PROSITE" id="PS50977">
    <property type="entry name" value="HTH_TETR_2"/>
    <property type="match status" value="1"/>
</dbReference>
<keyword evidence="4 6" id="KW-0238">DNA-binding</keyword>
<dbReference type="GO" id="GO:0046677">
    <property type="term" value="P:response to antibiotic"/>
    <property type="evidence" value="ECO:0007669"/>
    <property type="project" value="InterPro"/>
</dbReference>
<evidence type="ECO:0000256" key="6">
    <source>
        <dbReference type="PROSITE-ProRule" id="PRU00335"/>
    </source>
</evidence>
<dbReference type="InterPro" id="IPR004111">
    <property type="entry name" value="Repressor_TetR_C"/>
</dbReference>
<protein>
    <submittedName>
        <fullName evidence="9">Probable transcriptional regulator, TetR family</fullName>
    </submittedName>
</protein>
<dbReference type="Gene3D" id="1.10.10.60">
    <property type="entry name" value="Homeodomain-like"/>
    <property type="match status" value="1"/>
</dbReference>
<comment type="function">
    <text evidence="1">TetR is the repressor of the tetracycline resistance element; its N-terminal region forms a helix-turn-helix structure and binds DNA. Binding of tetracycline to TetR reduces the repressor affinity for the tetracycline resistance gene (tetA) promoter operator sites.</text>
</comment>
<dbReference type="InterPro" id="IPR009057">
    <property type="entry name" value="Homeodomain-like_sf"/>
</dbReference>
<dbReference type="GO" id="GO:0003677">
    <property type="term" value="F:DNA binding"/>
    <property type="evidence" value="ECO:0007669"/>
    <property type="project" value="UniProtKB-UniRule"/>
</dbReference>
<feature type="compositionally biased region" description="Basic residues" evidence="7">
    <location>
        <begin position="1"/>
        <end position="17"/>
    </location>
</feature>
<feature type="domain" description="HTH tetR-type" evidence="8">
    <location>
        <begin position="19"/>
        <end position="79"/>
    </location>
</feature>
<dbReference type="SUPFAM" id="SSF48498">
    <property type="entry name" value="Tetracyclin repressor-like, C-terminal domain"/>
    <property type="match status" value="1"/>
</dbReference>
<dbReference type="Pfam" id="PF00440">
    <property type="entry name" value="TetR_N"/>
    <property type="match status" value="1"/>
</dbReference>
<gene>
    <name evidence="9" type="ORF">HELGO_WM65226</name>
</gene>
<evidence type="ECO:0000259" key="8">
    <source>
        <dbReference type="PROSITE" id="PS50977"/>
    </source>
</evidence>
<name>A0A6S6UCU2_9GAMM</name>
<dbReference type="PRINTS" id="PR00400">
    <property type="entry name" value="TETREPRESSOR"/>
</dbReference>
<evidence type="ECO:0000256" key="1">
    <source>
        <dbReference type="ARBA" id="ARBA00002856"/>
    </source>
</evidence>
<organism evidence="9">
    <name type="scientific">uncultured Thiotrichaceae bacterium</name>
    <dbReference type="NCBI Taxonomy" id="298394"/>
    <lineage>
        <taxon>Bacteria</taxon>
        <taxon>Pseudomonadati</taxon>
        <taxon>Pseudomonadota</taxon>
        <taxon>Gammaproteobacteria</taxon>
        <taxon>Thiotrichales</taxon>
        <taxon>Thiotrichaceae</taxon>
        <taxon>environmental samples</taxon>
    </lineage>
</organism>
<accession>A0A6S6UCU2</accession>
<proteinExistence type="predicted"/>
<feature type="region of interest" description="Disordered" evidence="7">
    <location>
        <begin position="1"/>
        <end position="20"/>
    </location>
</feature>
<dbReference type="SUPFAM" id="SSF46689">
    <property type="entry name" value="Homeodomain-like"/>
    <property type="match status" value="1"/>
</dbReference>
<reference evidence="9" key="1">
    <citation type="submission" date="2020-01" db="EMBL/GenBank/DDBJ databases">
        <authorList>
            <person name="Meier V. D."/>
            <person name="Meier V D."/>
        </authorList>
    </citation>
    <scope>NUCLEOTIDE SEQUENCE</scope>
    <source>
        <strain evidence="9">HLG_WM_MAG_08</strain>
    </source>
</reference>
<dbReference type="InterPro" id="IPR001647">
    <property type="entry name" value="HTH_TetR"/>
</dbReference>
<dbReference type="InterPro" id="IPR036271">
    <property type="entry name" value="Tet_transcr_reg_TetR-rel_C_sf"/>
</dbReference>
<dbReference type="AlphaFoldDB" id="A0A6S6UCU2"/>
<dbReference type="EMBL" id="CACVAV010000429">
    <property type="protein sequence ID" value="CAA6826673.1"/>
    <property type="molecule type" value="Genomic_DNA"/>
</dbReference>
<dbReference type="Pfam" id="PF02909">
    <property type="entry name" value="TetR_C_1"/>
    <property type="match status" value="1"/>
</dbReference>
<dbReference type="Gene3D" id="1.10.357.10">
    <property type="entry name" value="Tetracycline Repressor, domain 2"/>
    <property type="match status" value="1"/>
</dbReference>
<evidence type="ECO:0000256" key="2">
    <source>
        <dbReference type="ARBA" id="ARBA00022491"/>
    </source>
</evidence>
<evidence type="ECO:0000256" key="7">
    <source>
        <dbReference type="SAM" id="MobiDB-lite"/>
    </source>
</evidence>
<evidence type="ECO:0000256" key="3">
    <source>
        <dbReference type="ARBA" id="ARBA00023015"/>
    </source>
</evidence>
<feature type="DNA-binding region" description="H-T-H motif" evidence="6">
    <location>
        <begin position="42"/>
        <end position="61"/>
    </location>
</feature>
<dbReference type="InterPro" id="IPR003012">
    <property type="entry name" value="Tet_transcr_reg_TetR"/>
</dbReference>
<keyword evidence="2" id="KW-0678">Repressor</keyword>
<evidence type="ECO:0000256" key="5">
    <source>
        <dbReference type="ARBA" id="ARBA00023163"/>
    </source>
</evidence>
<evidence type="ECO:0000256" key="4">
    <source>
        <dbReference type="ARBA" id="ARBA00023125"/>
    </source>
</evidence>
<evidence type="ECO:0000313" key="9">
    <source>
        <dbReference type="EMBL" id="CAA6826673.1"/>
    </source>
</evidence>
<keyword evidence="3" id="KW-0805">Transcription regulation</keyword>
<dbReference type="GO" id="GO:0045892">
    <property type="term" value="P:negative regulation of DNA-templated transcription"/>
    <property type="evidence" value="ECO:0007669"/>
    <property type="project" value="InterPro"/>
</dbReference>
<keyword evidence="5" id="KW-0804">Transcription</keyword>
<sequence>MTNSSKKPKHGTTRKSAKPLSRARILNTALQLADANGIEKLSMRKLALALDVEAMSLYNHLSNKEELIDGMLEGVVSEFDVPIFEGDWKSAMRSRAISAHEVLIKHPWAALLMLSRVNVGSAMMTWANASYGCLHDAGFDYPLIDHAINAMDNHIYGFTLQIINAPVSSDEYANAAGHYLPLIPADEYPHINAMATLIMQGEHSGVNDFEFGLDLILDGLERVLAAAGKVSGSPIS</sequence>